<sequence length="276" mass="28945">MQQIPIEQGLARVLGGRIAHDDEIGVRYGLAEDGRVTLELPYAPFLAGAGERHIGIGPLATVLDSACGIGAMMALGFREGTATVDLRIDYLRQPSPEASCLVLTAPVDVGGQPEAGMVMMRAEALENGEKSTLAHATGRFIRRRLPPAEAASVRPAPPPATAPDYEALMGFVPDDAGLRMPFRPGLVGNGSLPSLHGGAVAAHLQQAACAALAAESRRPARLITAHFSFLRFAGAADTVARAVIERRGASVASVEVTSCQQAGRTTARGMFTFVWI</sequence>
<proteinExistence type="predicted"/>
<dbReference type="RefSeq" id="WP_379720949.1">
    <property type="nucleotide sequence ID" value="NZ_JBHRYJ010000001.1"/>
</dbReference>
<evidence type="ECO:0000313" key="2">
    <source>
        <dbReference type="EMBL" id="MFC3674277.1"/>
    </source>
</evidence>
<gene>
    <name evidence="2" type="ORF">ACFOOQ_01905</name>
</gene>
<dbReference type="SUPFAM" id="SSF54637">
    <property type="entry name" value="Thioesterase/thiol ester dehydrase-isomerase"/>
    <property type="match status" value="2"/>
</dbReference>
<dbReference type="PANTHER" id="PTHR43240:SF5">
    <property type="entry name" value="1,4-DIHYDROXY-2-NAPHTHOYL-COA THIOESTERASE 1"/>
    <property type="match status" value="1"/>
</dbReference>
<keyword evidence="2" id="KW-0378">Hydrolase</keyword>
<accession>A0ABV7VBR0</accession>
<comment type="caution">
    <text evidence="2">The sequence shown here is derived from an EMBL/GenBank/DDBJ whole genome shotgun (WGS) entry which is preliminary data.</text>
</comment>
<evidence type="ECO:0000259" key="1">
    <source>
        <dbReference type="Pfam" id="PF13622"/>
    </source>
</evidence>
<dbReference type="EC" id="3.1.2.-" evidence="2"/>
<dbReference type="Proteomes" id="UP001595711">
    <property type="component" value="Unassembled WGS sequence"/>
</dbReference>
<dbReference type="CDD" id="cd03443">
    <property type="entry name" value="PaaI_thioesterase"/>
    <property type="match status" value="1"/>
</dbReference>
<dbReference type="InterPro" id="IPR049449">
    <property type="entry name" value="TesB_ACOT8-like_N"/>
</dbReference>
<reference evidence="3" key="1">
    <citation type="journal article" date="2019" name="Int. J. Syst. Evol. Microbiol.">
        <title>The Global Catalogue of Microorganisms (GCM) 10K type strain sequencing project: providing services to taxonomists for standard genome sequencing and annotation.</title>
        <authorList>
            <consortium name="The Broad Institute Genomics Platform"/>
            <consortium name="The Broad Institute Genome Sequencing Center for Infectious Disease"/>
            <person name="Wu L."/>
            <person name="Ma J."/>
        </authorList>
    </citation>
    <scope>NUCLEOTIDE SEQUENCE [LARGE SCALE GENOMIC DNA]</scope>
    <source>
        <strain evidence="3">KCTC 42182</strain>
    </source>
</reference>
<dbReference type="GO" id="GO:0016787">
    <property type="term" value="F:hydrolase activity"/>
    <property type="evidence" value="ECO:0007669"/>
    <property type="project" value="UniProtKB-KW"/>
</dbReference>
<keyword evidence="3" id="KW-1185">Reference proteome</keyword>
<dbReference type="PANTHER" id="PTHR43240">
    <property type="entry name" value="1,4-DIHYDROXY-2-NAPHTHOYL-COA THIOESTERASE 1"/>
    <property type="match status" value="1"/>
</dbReference>
<dbReference type="Pfam" id="PF13622">
    <property type="entry name" value="4HBT_3"/>
    <property type="match status" value="1"/>
</dbReference>
<evidence type="ECO:0000313" key="3">
    <source>
        <dbReference type="Proteomes" id="UP001595711"/>
    </source>
</evidence>
<organism evidence="2 3">
    <name type="scientific">Ferrovibrio xuzhouensis</name>
    <dbReference type="NCBI Taxonomy" id="1576914"/>
    <lineage>
        <taxon>Bacteria</taxon>
        <taxon>Pseudomonadati</taxon>
        <taxon>Pseudomonadota</taxon>
        <taxon>Alphaproteobacteria</taxon>
        <taxon>Rhodospirillales</taxon>
        <taxon>Rhodospirillaceae</taxon>
        <taxon>Ferrovibrio</taxon>
    </lineage>
</organism>
<dbReference type="Gene3D" id="3.10.129.10">
    <property type="entry name" value="Hotdog Thioesterase"/>
    <property type="match status" value="2"/>
</dbReference>
<dbReference type="InterPro" id="IPR029069">
    <property type="entry name" value="HotDog_dom_sf"/>
</dbReference>
<protein>
    <submittedName>
        <fullName evidence="2">PaaI family thioesterase</fullName>
        <ecNumber evidence="2">3.1.2.-</ecNumber>
    </submittedName>
</protein>
<dbReference type="EMBL" id="JBHRYJ010000001">
    <property type="protein sequence ID" value="MFC3674277.1"/>
    <property type="molecule type" value="Genomic_DNA"/>
</dbReference>
<feature type="domain" description="Acyl-CoA thioesterase-like N-terminal HotDog" evidence="1">
    <location>
        <begin position="195"/>
        <end position="274"/>
    </location>
</feature>
<name>A0ABV7VBR0_9PROT</name>